<dbReference type="PANTHER" id="PTHR36091:SF1">
    <property type="entry name" value="ALTERED INHERITANCE OF MITOCHONDRIA PROTEIN 9, MITOCHONDRIAL"/>
    <property type="match status" value="1"/>
</dbReference>
<evidence type="ECO:0000313" key="9">
    <source>
        <dbReference type="Proteomes" id="UP000042958"/>
    </source>
</evidence>
<protein>
    <recommendedName>
        <fullName evidence="3">Altered inheritance of mitochondria protein 9, mitochondrial</fullName>
    </recommendedName>
    <alternativeName>
        <fullName evidence="6">Found in mitochondrial proteome protein 29</fullName>
    </alternativeName>
</protein>
<dbReference type="Pfam" id="PF01636">
    <property type="entry name" value="APH"/>
    <property type="match status" value="1"/>
</dbReference>
<dbReference type="InterPro" id="IPR011009">
    <property type="entry name" value="Kinase-like_dom_sf"/>
</dbReference>
<reference evidence="9" key="1">
    <citation type="journal article" date="2015" name="Genome Announc.">
        <title>Draft genome sequence of the fungus Penicillium brasilianum MG11.</title>
        <authorList>
            <person name="Horn F."/>
            <person name="Linde J."/>
            <person name="Mattern D.J."/>
            <person name="Walther G."/>
            <person name="Guthke R."/>
            <person name="Brakhage A.A."/>
            <person name="Valiante V."/>
        </authorList>
    </citation>
    <scope>NUCLEOTIDE SEQUENCE [LARGE SCALE GENOMIC DNA]</scope>
    <source>
        <strain evidence="9">MG11</strain>
    </source>
</reference>
<sequence>MWRPSFTRLGCSIRSMNTDLARHLRSISKVSNMSYNHNPTSMDSGSSETDWNSNSEFFKFTRGRFIVDGTENLRVREVRFDLNRLARVAADSVGAARCIAIKKYSDGMFNKAFLMSMDDGQEVVAKVPNPNAGVPHYTTASEVATMDFARRILDTPVPRVYAWNSQAKSHPVGAEFIIMDKVAGVPLAQVWSTMELTQKLQLLLAMTRLHKKWLGVSFSHYGSLYYTGDAQPPAGNHYIKDGNAVCDSEFVIGPATGRDWCDAGRSTLDVDKGPWASLTQYLQAIRMREMKAIQCLKPPKQIALFCGPKLYQPDTEKKSTALACYRQIVDSLGPQDTAITRPRLWHDDLHEENVYVDPQNPGTITGIIDWQSCHISPLFNHNPDPGFLDLAGIGPETLDFEPRPTLSGLSPEARSAVRDEYATRNVFIGWRKLMHAKNPDLYRAVKFRKTTAWGLIFLAHRMFEYGEALFHALLVELKDTWAELPAVTSDIPFPFNFSDADYERIQVDSDGAVAGTELVKQVKEQLGDLWPEKGLIQHELYDECKAALDEVKSLMLEQLFETDEERAEFERWWPFD</sequence>
<feature type="domain" description="Aminoglycoside phosphotransferase" evidence="7">
    <location>
        <begin position="339"/>
        <end position="378"/>
    </location>
</feature>
<evidence type="ECO:0000256" key="3">
    <source>
        <dbReference type="ARBA" id="ARBA00016197"/>
    </source>
</evidence>
<keyword evidence="9" id="KW-1185">Reference proteome</keyword>
<dbReference type="GO" id="GO:0016740">
    <property type="term" value="F:transferase activity"/>
    <property type="evidence" value="ECO:0007669"/>
    <property type="project" value="UniProtKB-KW"/>
</dbReference>
<keyword evidence="8" id="KW-0808">Transferase</keyword>
<evidence type="ECO:0000256" key="5">
    <source>
        <dbReference type="ARBA" id="ARBA00023128"/>
    </source>
</evidence>
<dbReference type="Gene3D" id="3.30.200.20">
    <property type="entry name" value="Phosphorylase Kinase, domain 1"/>
    <property type="match status" value="1"/>
</dbReference>
<name>A0A0F7VCS9_PENBI</name>
<comment type="subcellular location">
    <subcellularLocation>
        <location evidence="1">Mitochondrion</location>
    </subcellularLocation>
</comment>
<dbReference type="Proteomes" id="UP000042958">
    <property type="component" value="Unassembled WGS sequence"/>
</dbReference>
<evidence type="ECO:0000256" key="1">
    <source>
        <dbReference type="ARBA" id="ARBA00004173"/>
    </source>
</evidence>
<dbReference type="InterPro" id="IPR051035">
    <property type="entry name" value="Mito_inheritance_9"/>
</dbReference>
<accession>A0A0F7VCS9</accession>
<keyword evidence="4" id="KW-0809">Transit peptide</keyword>
<dbReference type="SUPFAM" id="SSF56112">
    <property type="entry name" value="Protein kinase-like (PK-like)"/>
    <property type="match status" value="1"/>
</dbReference>
<organism evidence="8 9">
    <name type="scientific">Penicillium brasilianum</name>
    <dbReference type="NCBI Taxonomy" id="104259"/>
    <lineage>
        <taxon>Eukaryota</taxon>
        <taxon>Fungi</taxon>
        <taxon>Dikarya</taxon>
        <taxon>Ascomycota</taxon>
        <taxon>Pezizomycotina</taxon>
        <taxon>Eurotiomycetes</taxon>
        <taxon>Eurotiomycetidae</taxon>
        <taxon>Eurotiales</taxon>
        <taxon>Aspergillaceae</taxon>
        <taxon>Penicillium</taxon>
    </lineage>
</organism>
<dbReference type="OrthoDB" id="2831558at2759"/>
<gene>
    <name evidence="8" type="ORF">PMG11_03170</name>
</gene>
<dbReference type="PANTHER" id="PTHR36091">
    <property type="entry name" value="ALTERED INHERITANCE OF MITOCHONDRIA PROTEIN 9, MITOCHONDRIAL"/>
    <property type="match status" value="1"/>
</dbReference>
<comment type="similarity">
    <text evidence="2">Belongs to the AIM9 family.</text>
</comment>
<dbReference type="Gene3D" id="3.90.1200.10">
    <property type="match status" value="1"/>
</dbReference>
<dbReference type="GO" id="GO:0005739">
    <property type="term" value="C:mitochondrion"/>
    <property type="evidence" value="ECO:0007669"/>
    <property type="project" value="UniProtKB-SubCell"/>
</dbReference>
<dbReference type="STRING" id="104259.A0A0F7VCS9"/>
<evidence type="ECO:0000259" key="7">
    <source>
        <dbReference type="Pfam" id="PF01636"/>
    </source>
</evidence>
<keyword evidence="5" id="KW-0496">Mitochondrion</keyword>
<proteinExistence type="inferred from homology"/>
<evidence type="ECO:0000256" key="6">
    <source>
        <dbReference type="ARBA" id="ARBA00031849"/>
    </source>
</evidence>
<dbReference type="InterPro" id="IPR002575">
    <property type="entry name" value="Aminoglycoside_PTrfase"/>
</dbReference>
<evidence type="ECO:0000256" key="4">
    <source>
        <dbReference type="ARBA" id="ARBA00022946"/>
    </source>
</evidence>
<dbReference type="EMBL" id="CDHK01000003">
    <property type="protein sequence ID" value="CEO58446.1"/>
    <property type="molecule type" value="Genomic_DNA"/>
</dbReference>
<dbReference type="AlphaFoldDB" id="A0A0F7VCS9"/>
<evidence type="ECO:0000256" key="2">
    <source>
        <dbReference type="ARBA" id="ARBA00005543"/>
    </source>
</evidence>
<evidence type="ECO:0000313" key="8">
    <source>
        <dbReference type="EMBL" id="CEO58446.1"/>
    </source>
</evidence>